<organism evidence="4 5">
    <name type="scientific">Bacillus songklensis</name>
    <dbReference type="NCBI Taxonomy" id="1069116"/>
    <lineage>
        <taxon>Bacteria</taxon>
        <taxon>Bacillati</taxon>
        <taxon>Bacillota</taxon>
        <taxon>Bacilli</taxon>
        <taxon>Bacillales</taxon>
        <taxon>Bacillaceae</taxon>
        <taxon>Bacillus</taxon>
    </lineage>
</organism>
<feature type="domain" description="Rhodanese" evidence="3">
    <location>
        <begin position="16"/>
        <end position="135"/>
    </location>
</feature>
<dbReference type="PROSITE" id="PS50206">
    <property type="entry name" value="RHODANESE_3"/>
    <property type="match status" value="2"/>
</dbReference>
<dbReference type="GO" id="GO:0016740">
    <property type="term" value="F:transferase activity"/>
    <property type="evidence" value="ECO:0007669"/>
    <property type="project" value="UniProtKB-KW"/>
</dbReference>
<sequence length="279" mass="31766">MFQHIIEADWLMDHLQDENVRIVDCRFYLGERQKGYREYQEEHIAGAVYADLERHLSGGVGQHGGRHPLPDIDEFVAFIENLGISPDMTVVAYDSQAGAMASRFWWLMKYIGHDRVYVLNGGFPNWKKHSFPVSAEQPLFNKTVYPSSIQLSMLAQMEEVKDRLNDGKTLLIDSREEKRYAGIEEPVDSVAGHIPGAINKFWREALDEHGMWKEPEELQKRFAEAAGHENIIVYCGSGVTACPNVLALTELGFQNVKLYLGSWSDWITYEGNLIATDID</sequence>
<feature type="domain" description="Rhodanese" evidence="3">
    <location>
        <begin position="165"/>
        <end position="275"/>
    </location>
</feature>
<evidence type="ECO:0000259" key="3">
    <source>
        <dbReference type="PROSITE" id="PS50206"/>
    </source>
</evidence>
<keyword evidence="5" id="KW-1185">Reference proteome</keyword>
<dbReference type="CDD" id="cd01448">
    <property type="entry name" value="TST_Repeat_1"/>
    <property type="match status" value="1"/>
</dbReference>
<name>A0ABV8B4I0_9BACI</name>
<reference evidence="5" key="1">
    <citation type="journal article" date="2019" name="Int. J. Syst. Evol. Microbiol.">
        <title>The Global Catalogue of Microorganisms (GCM) 10K type strain sequencing project: providing services to taxonomists for standard genome sequencing and annotation.</title>
        <authorList>
            <consortium name="The Broad Institute Genomics Platform"/>
            <consortium name="The Broad Institute Genome Sequencing Center for Infectious Disease"/>
            <person name="Wu L."/>
            <person name="Ma J."/>
        </authorList>
    </citation>
    <scope>NUCLEOTIDE SEQUENCE [LARGE SCALE GENOMIC DNA]</scope>
    <source>
        <strain evidence="5">CCUG 61889</strain>
    </source>
</reference>
<protein>
    <submittedName>
        <fullName evidence="4">Sulfurtransferase</fullName>
        <ecNumber evidence="4">2.8.1.-</ecNumber>
    </submittedName>
</protein>
<keyword evidence="2" id="KW-0677">Repeat</keyword>
<proteinExistence type="predicted"/>
<dbReference type="EC" id="2.8.1.-" evidence="4"/>
<evidence type="ECO:0000256" key="1">
    <source>
        <dbReference type="ARBA" id="ARBA00022679"/>
    </source>
</evidence>
<dbReference type="Gene3D" id="3.40.250.10">
    <property type="entry name" value="Rhodanese-like domain"/>
    <property type="match status" value="2"/>
</dbReference>
<dbReference type="InterPro" id="IPR001763">
    <property type="entry name" value="Rhodanese-like_dom"/>
</dbReference>
<accession>A0ABV8B4I0</accession>
<dbReference type="PANTHER" id="PTHR11364:SF27">
    <property type="entry name" value="SULFURTRANSFERASE"/>
    <property type="match status" value="1"/>
</dbReference>
<keyword evidence="1 4" id="KW-0808">Transferase</keyword>
<evidence type="ECO:0000256" key="2">
    <source>
        <dbReference type="ARBA" id="ARBA00022737"/>
    </source>
</evidence>
<dbReference type="EMBL" id="JBHRZT010000052">
    <property type="protein sequence ID" value="MFC3884099.1"/>
    <property type="molecule type" value="Genomic_DNA"/>
</dbReference>
<evidence type="ECO:0000313" key="5">
    <source>
        <dbReference type="Proteomes" id="UP001595752"/>
    </source>
</evidence>
<dbReference type="PANTHER" id="PTHR11364">
    <property type="entry name" value="THIOSULFATE SULFERTANSFERASE"/>
    <property type="match status" value="1"/>
</dbReference>
<dbReference type="Proteomes" id="UP001595752">
    <property type="component" value="Unassembled WGS sequence"/>
</dbReference>
<dbReference type="InterPro" id="IPR036873">
    <property type="entry name" value="Rhodanese-like_dom_sf"/>
</dbReference>
<gene>
    <name evidence="4" type="ORF">ACFOU2_11595</name>
</gene>
<dbReference type="SUPFAM" id="SSF52821">
    <property type="entry name" value="Rhodanese/Cell cycle control phosphatase"/>
    <property type="match status" value="2"/>
</dbReference>
<dbReference type="InterPro" id="IPR045078">
    <property type="entry name" value="TST/MPST-like"/>
</dbReference>
<dbReference type="CDD" id="cd01449">
    <property type="entry name" value="TST_Repeat_2"/>
    <property type="match status" value="1"/>
</dbReference>
<dbReference type="RefSeq" id="WP_377915229.1">
    <property type="nucleotide sequence ID" value="NZ_JBHRZT010000052.1"/>
</dbReference>
<dbReference type="Pfam" id="PF00581">
    <property type="entry name" value="Rhodanese"/>
    <property type="match status" value="2"/>
</dbReference>
<evidence type="ECO:0000313" key="4">
    <source>
        <dbReference type="EMBL" id="MFC3884099.1"/>
    </source>
</evidence>
<comment type="caution">
    <text evidence="4">The sequence shown here is derived from an EMBL/GenBank/DDBJ whole genome shotgun (WGS) entry which is preliminary data.</text>
</comment>
<dbReference type="SMART" id="SM00450">
    <property type="entry name" value="RHOD"/>
    <property type="match status" value="2"/>
</dbReference>